<reference evidence="3" key="1">
    <citation type="journal article" date="2019" name="Int. J. Syst. Evol. Microbiol.">
        <title>The Global Catalogue of Microorganisms (GCM) 10K type strain sequencing project: providing services to taxonomists for standard genome sequencing and annotation.</title>
        <authorList>
            <consortium name="The Broad Institute Genomics Platform"/>
            <consortium name="The Broad Institute Genome Sequencing Center for Infectious Disease"/>
            <person name="Wu L."/>
            <person name="Ma J."/>
        </authorList>
    </citation>
    <scope>NUCLEOTIDE SEQUENCE [LARGE SCALE GENOMIC DNA]</scope>
    <source>
        <strain evidence="3">JCM 18541</strain>
    </source>
</reference>
<evidence type="ECO:0000259" key="1">
    <source>
        <dbReference type="PROSITE" id="PS51459"/>
    </source>
</evidence>
<protein>
    <submittedName>
        <fullName evidence="2">Fic family protein</fullName>
    </submittedName>
</protein>
<dbReference type="Gene3D" id="1.10.3290.10">
    <property type="entry name" value="Fido-like domain"/>
    <property type="match status" value="1"/>
</dbReference>
<dbReference type="RefSeq" id="WP_345443486.1">
    <property type="nucleotide sequence ID" value="NZ_BAABKP010000001.1"/>
</dbReference>
<dbReference type="PANTHER" id="PTHR13504">
    <property type="entry name" value="FIDO DOMAIN-CONTAINING PROTEIN DDB_G0283145"/>
    <property type="match status" value="1"/>
</dbReference>
<dbReference type="PANTHER" id="PTHR13504:SF40">
    <property type="entry name" value="FIDO DOMAIN-CONTAINING PROTEIN"/>
    <property type="match status" value="1"/>
</dbReference>
<dbReference type="Pfam" id="PF02661">
    <property type="entry name" value="Fic"/>
    <property type="match status" value="1"/>
</dbReference>
<evidence type="ECO:0000313" key="3">
    <source>
        <dbReference type="Proteomes" id="UP001500187"/>
    </source>
</evidence>
<dbReference type="InterPro" id="IPR003812">
    <property type="entry name" value="Fido"/>
</dbReference>
<organism evidence="2 3">
    <name type="scientific">Rothia endophytica</name>
    <dbReference type="NCBI Taxonomy" id="1324766"/>
    <lineage>
        <taxon>Bacteria</taxon>
        <taxon>Bacillati</taxon>
        <taxon>Actinomycetota</taxon>
        <taxon>Actinomycetes</taxon>
        <taxon>Micrococcales</taxon>
        <taxon>Micrococcaceae</taxon>
        <taxon>Rothia</taxon>
    </lineage>
</organism>
<comment type="caution">
    <text evidence="2">The sequence shown here is derived from an EMBL/GenBank/DDBJ whole genome shotgun (WGS) entry which is preliminary data.</text>
</comment>
<dbReference type="EMBL" id="BAABKP010000001">
    <property type="protein sequence ID" value="GAA4787655.1"/>
    <property type="molecule type" value="Genomic_DNA"/>
</dbReference>
<dbReference type="PROSITE" id="PS51459">
    <property type="entry name" value="FIDO"/>
    <property type="match status" value="1"/>
</dbReference>
<keyword evidence="3" id="KW-1185">Reference proteome</keyword>
<accession>A0ABP9AYW1</accession>
<sequence>MQKYRLLKSVFHQYDHDTAASEAQRRRSNGFETRFTVGAETLFYTATPQLLQLQEKILRNERSIKDLAQNIPVAARKSYLYNLIIREIAATNEIEGVRSTRQEIMDALEAAPNEHKKFREIATLYLELSQGKVEPPVTLEGIRATYDSLFGSEIEEDDRLDGDLFRAGPVYVRDGANEVVHAGAKDKGEISEQLKAMLEHLEDDSASFLLSRVVSHFMFEAVHPFYDGNGRFGRFLLSAQLLHIFSAFTVLTLASQINGQRPKYYRAFTDVEEPLNFADATPFVHTMLELIQDAQVALMDDFELKQKQMSALESRLDVLVADDEELTEGLSGTLYVLAQERLFGNGLGVTWDTLTEVSGRSRSTTRKYIEGLETKGLAERISSRPLCIRLSQAGRSRLFED</sequence>
<proteinExistence type="predicted"/>
<name>A0ABP9AYW1_9MICC</name>
<evidence type="ECO:0000313" key="2">
    <source>
        <dbReference type="EMBL" id="GAA4787655.1"/>
    </source>
</evidence>
<dbReference type="InterPro" id="IPR040198">
    <property type="entry name" value="Fido_containing"/>
</dbReference>
<dbReference type="SUPFAM" id="SSF140931">
    <property type="entry name" value="Fic-like"/>
    <property type="match status" value="1"/>
</dbReference>
<gene>
    <name evidence="2" type="ORF">GCM10023352_01530</name>
</gene>
<dbReference type="Proteomes" id="UP001500187">
    <property type="component" value="Unassembled WGS sequence"/>
</dbReference>
<feature type="domain" description="Fido" evidence="1">
    <location>
        <begin position="137"/>
        <end position="286"/>
    </location>
</feature>
<dbReference type="InterPro" id="IPR036597">
    <property type="entry name" value="Fido-like_dom_sf"/>
</dbReference>